<dbReference type="AlphaFoldDB" id="A0A7X5RKU7"/>
<dbReference type="Gene3D" id="3.30.70.270">
    <property type="match status" value="1"/>
</dbReference>
<dbReference type="GO" id="GO:1902201">
    <property type="term" value="P:negative regulation of bacterial-type flagellum-dependent cell motility"/>
    <property type="evidence" value="ECO:0007669"/>
    <property type="project" value="TreeGrafter"/>
</dbReference>
<dbReference type="InterPro" id="IPR011623">
    <property type="entry name" value="7TMR_DISM_rcpt_extracell_dom1"/>
</dbReference>
<dbReference type="GO" id="GO:0043709">
    <property type="term" value="P:cell adhesion involved in single-species biofilm formation"/>
    <property type="evidence" value="ECO:0007669"/>
    <property type="project" value="TreeGrafter"/>
</dbReference>
<feature type="transmembrane region" description="Helical" evidence="2">
    <location>
        <begin position="341"/>
        <end position="362"/>
    </location>
</feature>
<dbReference type="InterPro" id="IPR000160">
    <property type="entry name" value="GGDEF_dom"/>
</dbReference>
<dbReference type="EC" id="2.7.7.65" evidence="1"/>
<dbReference type="Pfam" id="PF07695">
    <property type="entry name" value="7TMR-DISM_7TM"/>
    <property type="match status" value="1"/>
</dbReference>
<evidence type="ECO:0000313" key="4">
    <source>
        <dbReference type="EMBL" id="NDV91081.1"/>
    </source>
</evidence>
<gene>
    <name evidence="4" type="ORF">GTH32_07760</name>
</gene>
<feature type="transmembrane region" description="Helical" evidence="2">
    <location>
        <begin position="222"/>
        <end position="243"/>
    </location>
</feature>
<feature type="transmembrane region" description="Helical" evidence="2">
    <location>
        <begin position="188"/>
        <end position="210"/>
    </location>
</feature>
<feature type="transmembrane region" description="Helical" evidence="2">
    <location>
        <begin position="255"/>
        <end position="273"/>
    </location>
</feature>
<keyword evidence="2" id="KW-1133">Transmembrane helix</keyword>
<dbReference type="Pfam" id="PF00990">
    <property type="entry name" value="GGDEF"/>
    <property type="match status" value="1"/>
</dbReference>
<dbReference type="CDD" id="cd01949">
    <property type="entry name" value="GGDEF"/>
    <property type="match status" value="1"/>
</dbReference>
<dbReference type="GO" id="GO:0005886">
    <property type="term" value="C:plasma membrane"/>
    <property type="evidence" value="ECO:0007669"/>
    <property type="project" value="TreeGrafter"/>
</dbReference>
<reference evidence="4 5" key="1">
    <citation type="submission" date="2020-01" db="EMBL/GenBank/DDBJ databases">
        <authorList>
            <person name="Chen J."/>
            <person name="Zhu S."/>
            <person name="Yang J."/>
        </authorList>
    </citation>
    <scope>NUCLEOTIDE SEQUENCE [LARGE SCALE GENOMIC DNA]</scope>
    <source>
        <strain evidence="4 5">345S023</strain>
    </source>
</reference>
<dbReference type="InterPro" id="IPR029787">
    <property type="entry name" value="Nucleotide_cyclase"/>
</dbReference>
<dbReference type="PANTHER" id="PTHR45138">
    <property type="entry name" value="REGULATORY COMPONENTS OF SENSORY TRANSDUCTION SYSTEM"/>
    <property type="match status" value="1"/>
</dbReference>
<dbReference type="Proteomes" id="UP000470213">
    <property type="component" value="Unassembled WGS sequence"/>
</dbReference>
<dbReference type="PANTHER" id="PTHR45138:SF6">
    <property type="entry name" value="DIGUANYLATE CYCLASE DGCN"/>
    <property type="match status" value="1"/>
</dbReference>
<feature type="transmembrane region" description="Helical" evidence="2">
    <location>
        <begin position="162"/>
        <end position="181"/>
    </location>
</feature>
<evidence type="ECO:0000256" key="2">
    <source>
        <dbReference type="SAM" id="Phobius"/>
    </source>
</evidence>
<feature type="transmembrane region" description="Helical" evidence="2">
    <location>
        <begin position="310"/>
        <end position="329"/>
    </location>
</feature>
<comment type="caution">
    <text evidence="4">The sequence shown here is derived from an EMBL/GenBank/DDBJ whole genome shotgun (WGS) entry which is preliminary data.</text>
</comment>
<keyword evidence="2" id="KW-0812">Transmembrane</keyword>
<dbReference type="SUPFAM" id="SSF55073">
    <property type="entry name" value="Nucleotide cyclase"/>
    <property type="match status" value="1"/>
</dbReference>
<proteinExistence type="predicted"/>
<dbReference type="EMBL" id="JAAAWN010000008">
    <property type="protein sequence ID" value="NDV91081.1"/>
    <property type="molecule type" value="Genomic_DNA"/>
</dbReference>
<dbReference type="NCBIfam" id="TIGR00254">
    <property type="entry name" value="GGDEF"/>
    <property type="match status" value="1"/>
</dbReference>
<dbReference type="PROSITE" id="PS50887">
    <property type="entry name" value="GGDEF"/>
    <property type="match status" value="1"/>
</dbReference>
<feature type="transmembrane region" description="Helical" evidence="2">
    <location>
        <begin position="279"/>
        <end position="298"/>
    </location>
</feature>
<organism evidence="4 5">
    <name type="scientific">Alteromonas profundi</name>
    <dbReference type="NCBI Taxonomy" id="2696062"/>
    <lineage>
        <taxon>Bacteria</taxon>
        <taxon>Pseudomonadati</taxon>
        <taxon>Pseudomonadota</taxon>
        <taxon>Gammaproteobacteria</taxon>
        <taxon>Alteromonadales</taxon>
        <taxon>Alteromonadaceae</taxon>
        <taxon>Alteromonas/Salinimonas group</taxon>
        <taxon>Alteromonas</taxon>
    </lineage>
</organism>
<keyword evidence="5" id="KW-1185">Reference proteome</keyword>
<dbReference type="SMART" id="SM00267">
    <property type="entry name" value="GGDEF"/>
    <property type="match status" value="1"/>
</dbReference>
<name>A0A7X5RKU7_9ALTE</name>
<feature type="domain" description="GGDEF" evidence="3">
    <location>
        <begin position="399"/>
        <end position="526"/>
    </location>
</feature>
<accession>A0A7X5RKU7</accession>
<evidence type="ECO:0000259" key="3">
    <source>
        <dbReference type="PROSITE" id="PS50887"/>
    </source>
</evidence>
<protein>
    <recommendedName>
        <fullName evidence="1">diguanylate cyclase</fullName>
        <ecNumber evidence="1">2.7.7.65</ecNumber>
    </recommendedName>
</protein>
<dbReference type="InterPro" id="IPR050469">
    <property type="entry name" value="Diguanylate_Cyclase"/>
</dbReference>
<dbReference type="GO" id="GO:0052621">
    <property type="term" value="F:diguanylate cyclase activity"/>
    <property type="evidence" value="ECO:0007669"/>
    <property type="project" value="UniProtKB-EC"/>
</dbReference>
<keyword evidence="2" id="KW-0472">Membrane</keyword>
<evidence type="ECO:0000256" key="1">
    <source>
        <dbReference type="ARBA" id="ARBA00012528"/>
    </source>
</evidence>
<dbReference type="InterPro" id="IPR043128">
    <property type="entry name" value="Rev_trsase/Diguanyl_cyclase"/>
</dbReference>
<evidence type="ECO:0000313" key="5">
    <source>
        <dbReference type="Proteomes" id="UP000470213"/>
    </source>
</evidence>
<sequence length="526" mass="58636">MRLSVGKQIVQDTHLWRQVHPDIDLSGIDNAAAFKRLRQDYETLPASSSLGAMSGAYLTKLVLLPTRSGRYFVVINANFIDVGVVSYTQPQQQTPTFEVFSQLADDTTPHLLHFQGVEIQAQFNKPIVLWVLIAAKHFPTPVSLSIYDAAAFHEFQIYNNGLTIAAITIMTLLALLALLVFVSTKQKVALTCAGYLGLHGIGWGAASGLIDDMFNISINSTYWGVMLFPFAIACASEFVSDLFDCKVNHKKLFRILRTFSIASLGVGLVMWLLPFSTAFFLSHLLAVMWVVLTLTIGIKMLKLRDFRAKYFLTGNLLYSLALVYFTAAHSRNFGDLPYSELTVVFALSVDCICILLCLAEWFKLQQIEFNRNFHMSRTDELTQLGNRFALSECVTQLKGYYVVVYVDLDGLKTVNDLAGHQEGDRLIVETARLMRQSFARSGDVFRSGGDEFIGILNVSSAEETEDVTKFAHARMQATSIVLNKEWPGAGVSFGTATSVERSTANDCISLADKRMYQYKSKNKKMA</sequence>